<feature type="domain" description="Rieske" evidence="6">
    <location>
        <begin position="22"/>
        <end position="50"/>
    </location>
</feature>
<protein>
    <recommendedName>
        <fullName evidence="6">Rieske domain-containing protein</fullName>
    </recommendedName>
</protein>
<keyword evidence="1" id="KW-0001">2Fe-2S</keyword>
<organism evidence="7">
    <name type="scientific">Lotharella oceanica</name>
    <dbReference type="NCBI Taxonomy" id="641309"/>
    <lineage>
        <taxon>Eukaryota</taxon>
        <taxon>Sar</taxon>
        <taxon>Rhizaria</taxon>
        <taxon>Cercozoa</taxon>
        <taxon>Chlorarachniophyceae</taxon>
        <taxon>Lotharella</taxon>
    </lineage>
</organism>
<dbReference type="GO" id="GO:0051537">
    <property type="term" value="F:2 iron, 2 sulfur cluster binding"/>
    <property type="evidence" value="ECO:0007669"/>
    <property type="project" value="UniProtKB-KW"/>
</dbReference>
<dbReference type="InterPro" id="IPR036922">
    <property type="entry name" value="Rieske_2Fe-2S_sf"/>
</dbReference>
<dbReference type="InterPro" id="IPR054716">
    <property type="entry name" value="Sol_Rieske_ferrdox_dom"/>
</dbReference>
<dbReference type="PANTHER" id="PTHR21496:SF0">
    <property type="entry name" value="RIESKE DOMAIN-CONTAINING PROTEIN"/>
    <property type="match status" value="1"/>
</dbReference>
<dbReference type="Pfam" id="PF22543">
    <property type="entry name" value="Rieske_4"/>
    <property type="match status" value="1"/>
</dbReference>
<evidence type="ECO:0000256" key="1">
    <source>
        <dbReference type="ARBA" id="ARBA00022714"/>
    </source>
</evidence>
<gene>
    <name evidence="7" type="ORF">LSP00402_LOCUS810</name>
</gene>
<name>A0A7S2TF49_9EUKA</name>
<proteinExistence type="predicted"/>
<keyword evidence="4" id="KW-0411">Iron-sulfur</keyword>
<evidence type="ECO:0000313" key="7">
    <source>
        <dbReference type="EMBL" id="CAD9745458.1"/>
    </source>
</evidence>
<dbReference type="Gene3D" id="2.102.10.10">
    <property type="entry name" value="Rieske [2Fe-2S] iron-sulphur domain"/>
    <property type="match status" value="1"/>
</dbReference>
<evidence type="ECO:0000256" key="2">
    <source>
        <dbReference type="ARBA" id="ARBA00022723"/>
    </source>
</evidence>
<dbReference type="InterPro" id="IPR017941">
    <property type="entry name" value="Rieske_2Fe-2S"/>
</dbReference>
<dbReference type="PROSITE" id="PS51296">
    <property type="entry name" value="RIESKE"/>
    <property type="match status" value="1"/>
</dbReference>
<keyword evidence="2" id="KW-0479">Metal-binding</keyword>
<keyword evidence="3" id="KW-0408">Iron</keyword>
<reference evidence="7" key="1">
    <citation type="submission" date="2021-01" db="EMBL/GenBank/DDBJ databases">
        <authorList>
            <person name="Corre E."/>
            <person name="Pelletier E."/>
            <person name="Niang G."/>
            <person name="Scheremetjew M."/>
            <person name="Finn R."/>
            <person name="Kale V."/>
            <person name="Holt S."/>
            <person name="Cochrane G."/>
            <person name="Meng A."/>
            <person name="Brown T."/>
            <person name="Cohen L."/>
        </authorList>
    </citation>
    <scope>NUCLEOTIDE SEQUENCE</scope>
    <source>
        <strain evidence="7">CCMP622</strain>
    </source>
</reference>
<sequence>MNPLTTGPLVLVHELVCANGPGVCYHMGGPLTLGDIEEISGDPCVKCPWHSYLVSLTCGKKYSQTVEFDSRGKPKRVNAWSTGKTQQQRVHHVAVDANGGVIVTLSKDSAAMKSDKYATDAEASRCFEKALGNSKR</sequence>
<comment type="cofactor">
    <cofactor evidence="5">
        <name>[2Fe-2S] cluster</name>
        <dbReference type="ChEBI" id="CHEBI:190135"/>
    </cofactor>
</comment>
<dbReference type="PANTHER" id="PTHR21496">
    <property type="entry name" value="FERREDOXIN-RELATED"/>
    <property type="match status" value="1"/>
</dbReference>
<evidence type="ECO:0000256" key="4">
    <source>
        <dbReference type="ARBA" id="ARBA00023014"/>
    </source>
</evidence>
<dbReference type="SUPFAM" id="SSF50022">
    <property type="entry name" value="ISP domain"/>
    <property type="match status" value="1"/>
</dbReference>
<dbReference type="EMBL" id="HBHP01001264">
    <property type="protein sequence ID" value="CAD9745458.1"/>
    <property type="molecule type" value="Transcribed_RNA"/>
</dbReference>
<accession>A0A7S2TF49</accession>
<evidence type="ECO:0000256" key="3">
    <source>
        <dbReference type="ARBA" id="ARBA00023004"/>
    </source>
</evidence>
<dbReference type="AlphaFoldDB" id="A0A7S2TF49"/>
<evidence type="ECO:0000259" key="6">
    <source>
        <dbReference type="PROSITE" id="PS51296"/>
    </source>
</evidence>
<dbReference type="GO" id="GO:0046872">
    <property type="term" value="F:metal ion binding"/>
    <property type="evidence" value="ECO:0007669"/>
    <property type="project" value="UniProtKB-KW"/>
</dbReference>
<evidence type="ECO:0000256" key="5">
    <source>
        <dbReference type="ARBA" id="ARBA00034078"/>
    </source>
</evidence>